<dbReference type="InterPro" id="IPR012337">
    <property type="entry name" value="RNaseH-like_sf"/>
</dbReference>
<reference evidence="3 4" key="1">
    <citation type="submission" date="2023-09" db="EMBL/GenBank/DDBJ databases">
        <authorList>
            <person name="Wang M."/>
        </authorList>
    </citation>
    <scope>NUCLEOTIDE SEQUENCE [LARGE SCALE GENOMIC DNA]</scope>
    <source>
        <strain evidence="3">GT-2023</strain>
        <tissue evidence="3">Liver</tissue>
    </source>
</reference>
<evidence type="ECO:0000313" key="3">
    <source>
        <dbReference type="EMBL" id="KAL1278261.1"/>
    </source>
</evidence>
<sequence length="201" mass="22324">MSSLERFVATRWNSSHDMLERYLEQQAAVFSALTDKSVKKNIKDIVTLSDDDVKLAEDVVQAQTSRDETEEQSEIASSSSDCPPPAKRAPMAELFGDIFPIEQASSSSKSLSEVVDEEVQCYRAVQSLSVDSNPLVWWKDNQNQFPHLAKMAKSYLGIPATSVPSERVFSTAGDIVTAQRASLSPDNVDMMVFLKKNFQLP</sequence>
<dbReference type="InterPro" id="IPR052035">
    <property type="entry name" value="ZnF_BED_domain_contain"/>
</dbReference>
<protein>
    <recommendedName>
        <fullName evidence="2">HAT C-terminal dimerisation domain-containing protein</fullName>
    </recommendedName>
</protein>
<feature type="region of interest" description="Disordered" evidence="1">
    <location>
        <begin position="62"/>
        <end position="87"/>
    </location>
</feature>
<organism evidence="3 4">
    <name type="scientific">Cirrhinus molitorella</name>
    <name type="common">mud carp</name>
    <dbReference type="NCBI Taxonomy" id="172907"/>
    <lineage>
        <taxon>Eukaryota</taxon>
        <taxon>Metazoa</taxon>
        <taxon>Chordata</taxon>
        <taxon>Craniata</taxon>
        <taxon>Vertebrata</taxon>
        <taxon>Euteleostomi</taxon>
        <taxon>Actinopterygii</taxon>
        <taxon>Neopterygii</taxon>
        <taxon>Teleostei</taxon>
        <taxon>Ostariophysi</taxon>
        <taxon>Cypriniformes</taxon>
        <taxon>Cyprinidae</taxon>
        <taxon>Labeoninae</taxon>
        <taxon>Labeonini</taxon>
        <taxon>Cirrhinus</taxon>
    </lineage>
</organism>
<name>A0ABR3NMP5_9TELE</name>
<dbReference type="Proteomes" id="UP001558613">
    <property type="component" value="Unassembled WGS sequence"/>
</dbReference>
<evidence type="ECO:0000259" key="2">
    <source>
        <dbReference type="Pfam" id="PF05699"/>
    </source>
</evidence>
<dbReference type="InterPro" id="IPR008906">
    <property type="entry name" value="HATC_C_dom"/>
</dbReference>
<dbReference type="PANTHER" id="PTHR46481">
    <property type="entry name" value="ZINC FINGER BED DOMAIN-CONTAINING PROTEIN 4"/>
    <property type="match status" value="1"/>
</dbReference>
<dbReference type="EMBL" id="JAYMGO010000003">
    <property type="protein sequence ID" value="KAL1278261.1"/>
    <property type="molecule type" value="Genomic_DNA"/>
</dbReference>
<dbReference type="PANTHER" id="PTHR46481:SF4">
    <property type="entry name" value="ZINC FINGER BED DOMAIN-CONTAINING PROTEIN 4"/>
    <property type="match status" value="1"/>
</dbReference>
<keyword evidence="4" id="KW-1185">Reference proteome</keyword>
<evidence type="ECO:0000313" key="4">
    <source>
        <dbReference type="Proteomes" id="UP001558613"/>
    </source>
</evidence>
<accession>A0ABR3NMP5</accession>
<evidence type="ECO:0000256" key="1">
    <source>
        <dbReference type="SAM" id="MobiDB-lite"/>
    </source>
</evidence>
<dbReference type="SUPFAM" id="SSF53098">
    <property type="entry name" value="Ribonuclease H-like"/>
    <property type="match status" value="1"/>
</dbReference>
<gene>
    <name evidence="3" type="ORF">QQF64_024934</name>
</gene>
<comment type="caution">
    <text evidence="3">The sequence shown here is derived from an EMBL/GenBank/DDBJ whole genome shotgun (WGS) entry which is preliminary data.</text>
</comment>
<proteinExistence type="predicted"/>
<feature type="domain" description="HAT C-terminal dimerisation" evidence="2">
    <location>
        <begin position="130"/>
        <end position="197"/>
    </location>
</feature>
<dbReference type="Pfam" id="PF05699">
    <property type="entry name" value="Dimer_Tnp_hAT"/>
    <property type="match status" value="1"/>
</dbReference>